<feature type="compositionally biased region" description="Low complexity" evidence="3">
    <location>
        <begin position="470"/>
        <end position="513"/>
    </location>
</feature>
<dbReference type="InterPro" id="IPR001878">
    <property type="entry name" value="Znf_CCHC"/>
</dbReference>
<dbReference type="Pfam" id="PF03732">
    <property type="entry name" value="Retrotrans_gag"/>
    <property type="match status" value="1"/>
</dbReference>
<sequence>MVTSSCTDTRGTATRRSQYTAVPRPSPRAVMEPNEPINAKFYQLGNGGSLVFEHDLTAVTTFLGRLHPEFHGIQVNDQPGGELQWIITADLRGTMESPNQERILFSFRESNWLDGLARALQEALARLCGQNVVRLLASRFAHLVRRDASGAPMTLQSHPELRHHAEHLDFMLYHTQQDLDNARVYANQTHIALATHGDAIKMLSRDRNKLRLRCAKKDATITRLRAQIASLEATVKAQEEQIQEMEEDEAGIDIQGGGAFLSNDDDFEEDEFTAEEDYAFLEPGPDDVVPIDMAPPNRNNNDAMMQLLQTLLADKETERAERQANITALQNLANQGHGNHDHPGSKLKNFQNTNPPVFSKTEEPLDADDWLQTMENNLEVAGVEANEMVLFATHYLAGPARAWWTSTRAMNGGQFMTWADFKLKFSKYHVPPGLIKKMRDDFRELKQGRMTVVEYRDRFLTLSRTRAPVTTGGNPRPGGHNNNYNHNNNNFNRAPPRAPNPNNNNTNTAPRTGSNAIPVATKDKSTITCYECGVVGHYSNECPKRLAKLAGNTAAPAQQQRRISTGKKSPQQPQ</sequence>
<dbReference type="Pfam" id="PF00098">
    <property type="entry name" value="zf-CCHC"/>
    <property type="match status" value="1"/>
</dbReference>
<dbReference type="EMBL" id="JAUUTY010000002">
    <property type="protein sequence ID" value="KAK1684236.1"/>
    <property type="molecule type" value="Genomic_DNA"/>
</dbReference>
<evidence type="ECO:0000313" key="5">
    <source>
        <dbReference type="EMBL" id="KAK1684236.1"/>
    </source>
</evidence>
<keyword evidence="6" id="KW-1185">Reference proteome</keyword>
<feature type="coiled-coil region" evidence="2">
    <location>
        <begin position="221"/>
        <end position="255"/>
    </location>
</feature>
<feature type="region of interest" description="Disordered" evidence="3">
    <location>
        <begin position="465"/>
        <end position="518"/>
    </location>
</feature>
<feature type="compositionally biased region" description="Polar residues" evidence="3">
    <location>
        <begin position="555"/>
        <end position="574"/>
    </location>
</feature>
<comment type="caution">
    <text evidence="5">The sequence shown here is derived from an EMBL/GenBank/DDBJ whole genome shotgun (WGS) entry which is preliminary data.</text>
</comment>
<organism evidence="5 6">
    <name type="scientific">Lolium multiflorum</name>
    <name type="common">Italian ryegrass</name>
    <name type="synonym">Lolium perenne subsp. multiflorum</name>
    <dbReference type="NCBI Taxonomy" id="4521"/>
    <lineage>
        <taxon>Eukaryota</taxon>
        <taxon>Viridiplantae</taxon>
        <taxon>Streptophyta</taxon>
        <taxon>Embryophyta</taxon>
        <taxon>Tracheophyta</taxon>
        <taxon>Spermatophyta</taxon>
        <taxon>Magnoliopsida</taxon>
        <taxon>Liliopsida</taxon>
        <taxon>Poales</taxon>
        <taxon>Poaceae</taxon>
        <taxon>BOP clade</taxon>
        <taxon>Pooideae</taxon>
        <taxon>Poodae</taxon>
        <taxon>Poeae</taxon>
        <taxon>Poeae Chloroplast Group 2 (Poeae type)</taxon>
        <taxon>Loliodinae</taxon>
        <taxon>Loliinae</taxon>
        <taxon>Lolium</taxon>
    </lineage>
</organism>
<dbReference type="GO" id="GO:0008270">
    <property type="term" value="F:zinc ion binding"/>
    <property type="evidence" value="ECO:0007669"/>
    <property type="project" value="UniProtKB-KW"/>
</dbReference>
<dbReference type="Gene3D" id="4.10.60.10">
    <property type="entry name" value="Zinc finger, CCHC-type"/>
    <property type="match status" value="1"/>
</dbReference>
<dbReference type="InterPro" id="IPR036875">
    <property type="entry name" value="Znf_CCHC_sf"/>
</dbReference>
<dbReference type="SMART" id="SM00343">
    <property type="entry name" value="ZnF_C2HC"/>
    <property type="match status" value="1"/>
</dbReference>
<keyword evidence="1" id="KW-0863">Zinc-finger</keyword>
<gene>
    <name evidence="5" type="ORF">QYE76_045084</name>
</gene>
<dbReference type="AlphaFoldDB" id="A0AAD8TMB6"/>
<feature type="domain" description="CCHC-type" evidence="4">
    <location>
        <begin position="529"/>
        <end position="544"/>
    </location>
</feature>
<evidence type="ECO:0000256" key="3">
    <source>
        <dbReference type="SAM" id="MobiDB-lite"/>
    </source>
</evidence>
<proteinExistence type="predicted"/>
<dbReference type="GO" id="GO:0003676">
    <property type="term" value="F:nucleic acid binding"/>
    <property type="evidence" value="ECO:0007669"/>
    <property type="project" value="InterPro"/>
</dbReference>
<name>A0AAD8TMB6_LOLMU</name>
<evidence type="ECO:0000256" key="2">
    <source>
        <dbReference type="SAM" id="Coils"/>
    </source>
</evidence>
<feature type="region of interest" description="Disordered" evidence="3">
    <location>
        <begin position="1"/>
        <end position="32"/>
    </location>
</feature>
<feature type="compositionally biased region" description="Polar residues" evidence="3">
    <location>
        <begin position="1"/>
        <end position="20"/>
    </location>
</feature>
<dbReference type="Proteomes" id="UP001231189">
    <property type="component" value="Unassembled WGS sequence"/>
</dbReference>
<evidence type="ECO:0000256" key="1">
    <source>
        <dbReference type="PROSITE-ProRule" id="PRU00047"/>
    </source>
</evidence>
<evidence type="ECO:0000313" key="6">
    <source>
        <dbReference type="Proteomes" id="UP001231189"/>
    </source>
</evidence>
<dbReference type="SUPFAM" id="SSF57756">
    <property type="entry name" value="Retrovirus zinc finger-like domains"/>
    <property type="match status" value="1"/>
</dbReference>
<dbReference type="PROSITE" id="PS50158">
    <property type="entry name" value="ZF_CCHC"/>
    <property type="match status" value="1"/>
</dbReference>
<accession>A0AAD8TMB6</accession>
<keyword evidence="2" id="KW-0175">Coiled coil</keyword>
<keyword evidence="1" id="KW-0479">Metal-binding</keyword>
<reference evidence="5" key="1">
    <citation type="submission" date="2023-07" db="EMBL/GenBank/DDBJ databases">
        <title>A chromosome-level genome assembly of Lolium multiflorum.</title>
        <authorList>
            <person name="Chen Y."/>
            <person name="Copetti D."/>
            <person name="Kolliker R."/>
            <person name="Studer B."/>
        </authorList>
    </citation>
    <scope>NUCLEOTIDE SEQUENCE</scope>
    <source>
        <strain evidence="5">02402/16</strain>
        <tissue evidence="5">Leaf</tissue>
    </source>
</reference>
<protein>
    <recommendedName>
        <fullName evidence="4">CCHC-type domain-containing protein</fullName>
    </recommendedName>
</protein>
<evidence type="ECO:0000259" key="4">
    <source>
        <dbReference type="PROSITE" id="PS50158"/>
    </source>
</evidence>
<keyword evidence="1" id="KW-0862">Zinc</keyword>
<dbReference type="InterPro" id="IPR005162">
    <property type="entry name" value="Retrotrans_gag_dom"/>
</dbReference>
<feature type="region of interest" description="Disordered" evidence="3">
    <location>
        <begin position="552"/>
        <end position="574"/>
    </location>
</feature>